<dbReference type="SUPFAM" id="SSF54427">
    <property type="entry name" value="NTF2-like"/>
    <property type="match status" value="1"/>
</dbReference>
<evidence type="ECO:0000313" key="3">
    <source>
        <dbReference type="Proteomes" id="UP001223261"/>
    </source>
</evidence>
<dbReference type="Gene3D" id="3.10.450.50">
    <property type="match status" value="1"/>
</dbReference>
<protein>
    <submittedName>
        <fullName evidence="2">DNA-binding protein</fullName>
    </submittedName>
</protein>
<dbReference type="EMBL" id="CP118848">
    <property type="protein sequence ID" value="WHI60420.1"/>
    <property type="molecule type" value="Genomic_DNA"/>
</dbReference>
<organism evidence="2 3">
    <name type="scientific">Mammaliicoccus lentus</name>
    <name type="common">Staphylococcus lentus</name>
    <dbReference type="NCBI Taxonomy" id="42858"/>
    <lineage>
        <taxon>Bacteria</taxon>
        <taxon>Bacillati</taxon>
        <taxon>Bacillota</taxon>
        <taxon>Bacilli</taxon>
        <taxon>Bacillales</taxon>
        <taxon>Staphylococcaceae</taxon>
        <taxon>Mammaliicoccus</taxon>
    </lineage>
</organism>
<dbReference type="GO" id="GO:0003677">
    <property type="term" value="F:DNA binding"/>
    <property type="evidence" value="ECO:0007669"/>
    <property type="project" value="UniProtKB-KW"/>
</dbReference>
<sequence>MTTLPQIGKPASRALNEINISTLEQVSKLDELNLSKLHGVGPKAINILKDALKDKGMSFSNIDEDLRKLKFTVIGDLKCDNAPKRKIMRDLLIATTVGDESTINELLTDDFIWHVPGEFDLYGKDNFIQEIKKHLQKVSSLEVKTMLSHGKEASTHGTIINTTGEKVYFADMYTFENHKKDARINTITSYIVMKP</sequence>
<dbReference type="InterPro" id="IPR032710">
    <property type="entry name" value="NTF2-like_dom_sf"/>
</dbReference>
<gene>
    <name evidence="2" type="ORF">PYH69_01990</name>
</gene>
<keyword evidence="2" id="KW-0238">DNA-binding</keyword>
<dbReference type="Gene3D" id="1.10.150.20">
    <property type="entry name" value="5' to 3' exonuclease, C-terminal subdomain"/>
    <property type="match status" value="1"/>
</dbReference>
<reference evidence="2" key="1">
    <citation type="journal article" date="2023" name="Antibiotics">
        <title>Prevalence and Molecular Characterization of Methicillin-Resistant Staphylococci (MRS) and Mammaliicocci (MRM) in Dromedary Camels from Algeria: First Detection of SCCmec-mecC Hybrid in Methicillin-Resistant Mammaliicoccus lentus.</title>
        <authorList>
            <person name="Belhout C."/>
            <person name="Boyen F."/>
            <person name="Vereecke N."/>
            <person name="Theuns S."/>
            <person name="Taibi N."/>
            <person name="Stegger M."/>
            <person name="de la Fe-Rodriguez P.Y."/>
            <person name="Bouayad L."/>
            <person name="Elgroud R."/>
            <person name="Butaye P."/>
        </authorList>
    </citation>
    <scope>NUCLEOTIDE SEQUENCE</scope>
    <source>
        <strain evidence="2">7048</strain>
    </source>
</reference>
<evidence type="ECO:0000313" key="2">
    <source>
        <dbReference type="EMBL" id="WHI60420.1"/>
    </source>
</evidence>
<feature type="domain" description="SnoaL-like" evidence="1">
    <location>
        <begin position="96"/>
        <end position="179"/>
    </location>
</feature>
<dbReference type="SUPFAM" id="SSF47789">
    <property type="entry name" value="C-terminal domain of RNA polymerase alpha subunit"/>
    <property type="match status" value="1"/>
</dbReference>
<dbReference type="InterPro" id="IPR037401">
    <property type="entry name" value="SnoaL-like"/>
</dbReference>
<accession>A0AAX3W610</accession>
<dbReference type="RefSeq" id="WP_282862549.1">
    <property type="nucleotide sequence ID" value="NZ_CP118848.1"/>
</dbReference>
<evidence type="ECO:0000259" key="1">
    <source>
        <dbReference type="Pfam" id="PF12680"/>
    </source>
</evidence>
<dbReference type="Proteomes" id="UP001223261">
    <property type="component" value="Chromosome"/>
</dbReference>
<dbReference type="Pfam" id="PF12680">
    <property type="entry name" value="SnoaL_2"/>
    <property type="match status" value="1"/>
</dbReference>
<dbReference type="AlphaFoldDB" id="A0AAX3W610"/>
<proteinExistence type="predicted"/>
<name>A0AAX3W610_MAMLE</name>